<dbReference type="Proteomes" id="UP001331761">
    <property type="component" value="Unassembled WGS sequence"/>
</dbReference>
<reference evidence="4 5" key="1">
    <citation type="submission" date="2019-10" db="EMBL/GenBank/DDBJ databases">
        <title>Assembly and Annotation for the nematode Trichostrongylus colubriformis.</title>
        <authorList>
            <person name="Martin J."/>
        </authorList>
    </citation>
    <scope>NUCLEOTIDE SEQUENCE [LARGE SCALE GENOMIC DNA]</scope>
    <source>
        <strain evidence="4">G859</strain>
        <tissue evidence="4">Whole worm</tissue>
    </source>
</reference>
<sequence>TEGPGRGVHTCEYVPKGSGLHTINVFHNRNPIHGSPFPLRALDRHSFSVWGRGINREGIRVGETVPVHVSVKGSSAEVLDDLHVRVFTDDDVEVPVKQQKKGSHSTFTYTPQTVGGHRVHVATKTEPIGQSPYKIDVSPPTKSRVRAFGPGLQGGIADQESVFGVETNGDADRLAFSIEGPSKTDIVCQDRGQGSALVSYTPKEPGVYKVNVLAGGEHIAESPFVLMVEPALAGFHPSATQLTCLDQETDFSPGKPVSFRIDTRHSGASNVAPVVEVLDKDLYPIPLTGSQIDSGIYGYSFVPKSAGKHHINASLNGVAIPGSPFPHVVYHLKEISLLYEMACSVFELVRMGPTFRLARRKINQS</sequence>
<feature type="non-terminal residue" evidence="4">
    <location>
        <position position="1"/>
    </location>
</feature>
<dbReference type="InterPro" id="IPR014756">
    <property type="entry name" value="Ig_E-set"/>
</dbReference>
<dbReference type="InterPro" id="IPR013783">
    <property type="entry name" value="Ig-like_fold"/>
</dbReference>
<dbReference type="InterPro" id="IPR017868">
    <property type="entry name" value="Filamin/ABP280_repeat-like"/>
</dbReference>
<evidence type="ECO:0000256" key="3">
    <source>
        <dbReference type="PROSITE-ProRule" id="PRU00087"/>
    </source>
</evidence>
<dbReference type="SMART" id="SM00557">
    <property type="entry name" value="IG_FLMN"/>
    <property type="match status" value="3"/>
</dbReference>
<organism evidence="4 5">
    <name type="scientific">Trichostrongylus colubriformis</name>
    <name type="common">Black scour worm</name>
    <dbReference type="NCBI Taxonomy" id="6319"/>
    <lineage>
        <taxon>Eukaryota</taxon>
        <taxon>Metazoa</taxon>
        <taxon>Ecdysozoa</taxon>
        <taxon>Nematoda</taxon>
        <taxon>Chromadorea</taxon>
        <taxon>Rhabditida</taxon>
        <taxon>Rhabditina</taxon>
        <taxon>Rhabditomorpha</taxon>
        <taxon>Strongyloidea</taxon>
        <taxon>Trichostrongylidae</taxon>
        <taxon>Trichostrongylus</taxon>
    </lineage>
</organism>
<dbReference type="PANTHER" id="PTHR38537">
    <property type="entry name" value="JITTERBUG, ISOFORM N"/>
    <property type="match status" value="1"/>
</dbReference>
<dbReference type="AlphaFoldDB" id="A0AAN8F622"/>
<dbReference type="PANTHER" id="PTHR38537:SF8">
    <property type="entry name" value="FILAMIN-A"/>
    <property type="match status" value="1"/>
</dbReference>
<dbReference type="InterPro" id="IPR044801">
    <property type="entry name" value="Filamin"/>
</dbReference>
<dbReference type="EMBL" id="WIXE01019505">
    <property type="protein sequence ID" value="KAK5969969.1"/>
    <property type="molecule type" value="Genomic_DNA"/>
</dbReference>
<dbReference type="InterPro" id="IPR001298">
    <property type="entry name" value="Filamin/ABP280_rpt"/>
</dbReference>
<protein>
    <submittedName>
        <fullName evidence="4">Filamin repeat protein</fullName>
    </submittedName>
</protein>
<accession>A0AAN8F622</accession>
<evidence type="ECO:0000313" key="5">
    <source>
        <dbReference type="Proteomes" id="UP001331761"/>
    </source>
</evidence>
<dbReference type="GO" id="GO:0051015">
    <property type="term" value="F:actin filament binding"/>
    <property type="evidence" value="ECO:0007669"/>
    <property type="project" value="InterPro"/>
</dbReference>
<gene>
    <name evidence="4" type="ORF">GCK32_013948</name>
</gene>
<dbReference type="SUPFAM" id="SSF81296">
    <property type="entry name" value="E set domains"/>
    <property type="match status" value="4"/>
</dbReference>
<evidence type="ECO:0000256" key="1">
    <source>
        <dbReference type="ARBA" id="ARBA00009238"/>
    </source>
</evidence>
<feature type="repeat" description="Filamin" evidence="3">
    <location>
        <begin position="39"/>
        <end position="137"/>
    </location>
</feature>
<dbReference type="Pfam" id="PF00630">
    <property type="entry name" value="Filamin"/>
    <property type="match status" value="3"/>
</dbReference>
<dbReference type="PROSITE" id="PS50194">
    <property type="entry name" value="FILAMIN_REPEAT"/>
    <property type="match status" value="4"/>
</dbReference>
<comment type="caution">
    <text evidence="4">The sequence shown here is derived from an EMBL/GenBank/DDBJ whole genome shotgun (WGS) entry which is preliminary data.</text>
</comment>
<evidence type="ECO:0000256" key="2">
    <source>
        <dbReference type="ARBA" id="ARBA00022737"/>
    </source>
</evidence>
<dbReference type="GO" id="GO:0030036">
    <property type="term" value="P:actin cytoskeleton organization"/>
    <property type="evidence" value="ECO:0007669"/>
    <property type="project" value="InterPro"/>
</dbReference>
<name>A0AAN8F622_TRICO</name>
<feature type="repeat" description="Filamin" evidence="3">
    <location>
        <begin position="254"/>
        <end position="329"/>
    </location>
</feature>
<feature type="repeat" description="Filamin" evidence="3">
    <location>
        <begin position="137"/>
        <end position="228"/>
    </location>
</feature>
<keyword evidence="2" id="KW-0677">Repeat</keyword>
<comment type="similarity">
    <text evidence="1">Belongs to the filamin family.</text>
</comment>
<feature type="repeat" description="Filamin" evidence="3">
    <location>
        <begin position="1"/>
        <end position="41"/>
    </location>
</feature>
<dbReference type="Gene3D" id="2.60.40.10">
    <property type="entry name" value="Immunoglobulins"/>
    <property type="match status" value="4"/>
</dbReference>
<keyword evidence="5" id="KW-1185">Reference proteome</keyword>
<evidence type="ECO:0000313" key="4">
    <source>
        <dbReference type="EMBL" id="KAK5969969.1"/>
    </source>
</evidence>
<proteinExistence type="inferred from homology"/>